<comment type="subcellular location">
    <subcellularLocation>
        <location evidence="1 9">Cell membrane</location>
        <topology evidence="1 9">Multi-pass membrane protein</topology>
    </subcellularLocation>
</comment>
<dbReference type="PANTHER" id="PTHR38686">
    <property type="entry name" value="APOLIPOPROTEIN N-ACYLTRANSFERASE"/>
    <property type="match status" value="1"/>
</dbReference>
<keyword evidence="8 9" id="KW-0012">Acyltransferase</keyword>
<keyword evidence="4 9" id="KW-0808">Transferase</keyword>
<comment type="similarity">
    <text evidence="2 9">Belongs to the CN hydrolase family. Apolipoprotein N-acyltransferase subfamily.</text>
</comment>
<dbReference type="PANTHER" id="PTHR38686:SF1">
    <property type="entry name" value="APOLIPOPROTEIN N-ACYLTRANSFERASE"/>
    <property type="match status" value="1"/>
</dbReference>
<sequence>MERLAGKVMLLWGVRRVALAIAAGAFGALALPPFGVFGALFISFTLLVWLMDGLASHPQSALLARLRSAFFLGWLFGLGYFVAGLWWLGNALLVEADQFAWALPLAVFGLPAFLALFYGLATSLASLLWSDGFGRLSALAAGFGLAEWLRSFLATGFPWNAIGYGAMPIPLMMQSAAAVGLFGVTTLAVFVFSAPALFGTRRGLRAGLAMASLLFAAHLGYGAYRLTTVDTTHDGTGTIVRLVQPVLDQSRKLENTDRAEIFEEHLALSALPPQAGERRPDVIVWPETSVPFILTENQDALARIAGVLQDGQILIAGAVRVEYAAAGTAPRFYNSVYMIDSNGQILGASDKVHLTPFGEYVPFEDWLMDWGVDSLVALPGGFTAAATRSLLTLPNAMTLYPLICYEAIFPGEIGSDIRQATAILNITNDAWFGDTPGPYQHFQQARLRAVETGVPLIRDANSGISAVVDPLGRVVTGLAFNRKGVVDSEVPASTAGNWDSAAREIHQWLILFSMFLIAWIARRGLKSATN</sequence>
<keyword evidence="7 9" id="KW-0472">Membrane</keyword>
<dbReference type="PROSITE" id="PS50263">
    <property type="entry name" value="CN_HYDROLASE"/>
    <property type="match status" value="1"/>
</dbReference>
<proteinExistence type="inferred from homology"/>
<dbReference type="NCBIfam" id="TIGR00546">
    <property type="entry name" value="lnt"/>
    <property type="match status" value="1"/>
</dbReference>
<dbReference type="RefSeq" id="WP_037168231.1">
    <property type="nucleotide sequence ID" value="NZ_CAJXID010000011.1"/>
</dbReference>
<keyword evidence="6 9" id="KW-1133">Transmembrane helix</keyword>
<feature type="domain" description="CN hydrolase" evidence="10">
    <location>
        <begin position="243"/>
        <end position="492"/>
    </location>
</feature>
<comment type="caution">
    <text evidence="9">Lacks conserved residue(s) required for the propagation of feature annotation.</text>
</comment>
<dbReference type="GO" id="GO:0016410">
    <property type="term" value="F:N-acyltransferase activity"/>
    <property type="evidence" value="ECO:0007669"/>
    <property type="project" value="UniProtKB-UniRule"/>
</dbReference>
<dbReference type="AlphaFoldDB" id="A0A922NXN6"/>
<dbReference type="InterPro" id="IPR036526">
    <property type="entry name" value="C-N_Hydrolase_sf"/>
</dbReference>
<dbReference type="Pfam" id="PF20154">
    <property type="entry name" value="LNT_N"/>
    <property type="match status" value="1"/>
</dbReference>
<comment type="caution">
    <text evidence="11">The sequence shown here is derived from an EMBL/GenBank/DDBJ whole genome shotgun (WGS) entry which is preliminary data.</text>
</comment>
<dbReference type="InterPro" id="IPR004563">
    <property type="entry name" value="Apolipo_AcylTrfase"/>
</dbReference>
<dbReference type="HAMAP" id="MF_01148">
    <property type="entry name" value="Lnt"/>
    <property type="match status" value="1"/>
</dbReference>
<accession>A0A922NXN6</accession>
<protein>
    <recommendedName>
        <fullName evidence="9">Apolipoprotein N-acyltransferase</fullName>
        <shortName evidence="9">ALP N-acyltransferase</shortName>
        <ecNumber evidence="9">2.3.1.269</ecNumber>
    </recommendedName>
</protein>
<feature type="transmembrane region" description="Helical" evidence="9">
    <location>
        <begin position="171"/>
        <end position="192"/>
    </location>
</feature>
<organism evidence="11 12">
    <name type="scientific">Pseudorhizobium pelagicum</name>
    <dbReference type="NCBI Taxonomy" id="1509405"/>
    <lineage>
        <taxon>Bacteria</taxon>
        <taxon>Pseudomonadati</taxon>
        <taxon>Pseudomonadota</taxon>
        <taxon>Alphaproteobacteria</taxon>
        <taxon>Hyphomicrobiales</taxon>
        <taxon>Rhizobiaceae</taxon>
        <taxon>Rhizobium/Agrobacterium group</taxon>
        <taxon>Pseudorhizobium</taxon>
    </lineage>
</organism>
<keyword evidence="3 9" id="KW-1003">Cell membrane</keyword>
<evidence type="ECO:0000313" key="11">
    <source>
        <dbReference type="EMBL" id="KEQ04607.1"/>
    </source>
</evidence>
<feature type="transmembrane region" description="Helical" evidence="9">
    <location>
        <begin position="12"/>
        <end position="31"/>
    </location>
</feature>
<dbReference type="InterPro" id="IPR003010">
    <property type="entry name" value="C-N_Hydrolase"/>
</dbReference>
<evidence type="ECO:0000313" key="12">
    <source>
        <dbReference type="Proteomes" id="UP000052167"/>
    </source>
</evidence>
<evidence type="ECO:0000256" key="9">
    <source>
        <dbReference type="HAMAP-Rule" id="MF_01148"/>
    </source>
</evidence>
<dbReference type="EC" id="2.3.1.269" evidence="9"/>
<evidence type="ECO:0000256" key="4">
    <source>
        <dbReference type="ARBA" id="ARBA00022679"/>
    </source>
</evidence>
<evidence type="ECO:0000256" key="1">
    <source>
        <dbReference type="ARBA" id="ARBA00004651"/>
    </source>
</evidence>
<evidence type="ECO:0000259" key="10">
    <source>
        <dbReference type="PROSITE" id="PS50263"/>
    </source>
</evidence>
<evidence type="ECO:0000256" key="5">
    <source>
        <dbReference type="ARBA" id="ARBA00022692"/>
    </source>
</evidence>
<gene>
    <name evidence="9" type="primary">lnt</name>
    <name evidence="11" type="ORF">GV68_12940</name>
</gene>
<keyword evidence="12" id="KW-1185">Reference proteome</keyword>
<dbReference type="Gene3D" id="3.60.110.10">
    <property type="entry name" value="Carbon-nitrogen hydrolase"/>
    <property type="match status" value="1"/>
</dbReference>
<comment type="pathway">
    <text evidence="9">Protein modification; lipoprotein biosynthesis (N-acyl transfer).</text>
</comment>
<evidence type="ECO:0000256" key="8">
    <source>
        <dbReference type="ARBA" id="ARBA00023315"/>
    </source>
</evidence>
<dbReference type="Pfam" id="PF00795">
    <property type="entry name" value="CN_hydrolase"/>
    <property type="match status" value="1"/>
</dbReference>
<dbReference type="CDD" id="cd07571">
    <property type="entry name" value="ALP_N-acyl_transferase"/>
    <property type="match status" value="1"/>
</dbReference>
<evidence type="ECO:0000256" key="3">
    <source>
        <dbReference type="ARBA" id="ARBA00022475"/>
    </source>
</evidence>
<dbReference type="SUPFAM" id="SSF56317">
    <property type="entry name" value="Carbon-nitrogen hydrolase"/>
    <property type="match status" value="1"/>
</dbReference>
<reference evidence="11 12" key="1">
    <citation type="submission" date="2014-06" db="EMBL/GenBank/DDBJ databases">
        <title>Rhizobium pelagicum/R2-400B4.</title>
        <authorList>
            <person name="Kimes N.E."/>
            <person name="Lopez-Perez M."/>
        </authorList>
    </citation>
    <scope>NUCLEOTIDE SEQUENCE [LARGE SCALE GENOMIC DNA]</scope>
    <source>
        <strain evidence="11 12">R2-400B4</strain>
    </source>
</reference>
<name>A0A922NXN6_9HYPH</name>
<dbReference type="OrthoDB" id="9804277at2"/>
<dbReference type="GO" id="GO:0005886">
    <property type="term" value="C:plasma membrane"/>
    <property type="evidence" value="ECO:0007669"/>
    <property type="project" value="UniProtKB-SubCell"/>
</dbReference>
<comment type="catalytic activity">
    <reaction evidence="9">
        <text>N-terminal S-1,2-diacyl-sn-glyceryl-L-cysteinyl-[lipoprotein] + a glycerophospholipid = N-acyl-S-1,2-diacyl-sn-glyceryl-L-cysteinyl-[lipoprotein] + a 2-acyl-sn-glycero-3-phospholipid + H(+)</text>
        <dbReference type="Rhea" id="RHEA:48228"/>
        <dbReference type="Rhea" id="RHEA-COMP:14681"/>
        <dbReference type="Rhea" id="RHEA-COMP:14684"/>
        <dbReference type="ChEBI" id="CHEBI:15378"/>
        <dbReference type="ChEBI" id="CHEBI:136912"/>
        <dbReference type="ChEBI" id="CHEBI:140656"/>
        <dbReference type="ChEBI" id="CHEBI:140657"/>
        <dbReference type="ChEBI" id="CHEBI:140660"/>
        <dbReference type="EC" id="2.3.1.269"/>
    </reaction>
</comment>
<feature type="transmembrane region" description="Helical" evidence="9">
    <location>
        <begin position="101"/>
        <end position="129"/>
    </location>
</feature>
<evidence type="ECO:0000256" key="7">
    <source>
        <dbReference type="ARBA" id="ARBA00023136"/>
    </source>
</evidence>
<feature type="transmembrane region" description="Helical" evidence="9">
    <location>
        <begin position="136"/>
        <end position="159"/>
    </location>
</feature>
<keyword evidence="5 9" id="KW-0812">Transmembrane</keyword>
<feature type="transmembrane region" description="Helical" evidence="9">
    <location>
        <begin position="69"/>
        <end position="89"/>
    </location>
</feature>
<evidence type="ECO:0000256" key="6">
    <source>
        <dbReference type="ARBA" id="ARBA00022989"/>
    </source>
</evidence>
<comment type="function">
    <text evidence="9">Catalyzes the phospholipid dependent N-acylation of the N-terminal cysteine of apolipoprotein, the last step in lipoprotein maturation.</text>
</comment>
<evidence type="ECO:0000256" key="2">
    <source>
        <dbReference type="ARBA" id="ARBA00010065"/>
    </source>
</evidence>
<dbReference type="GO" id="GO:0042158">
    <property type="term" value="P:lipoprotein biosynthetic process"/>
    <property type="evidence" value="ECO:0007669"/>
    <property type="project" value="UniProtKB-UniRule"/>
</dbReference>
<dbReference type="Proteomes" id="UP000052167">
    <property type="component" value="Unassembled WGS sequence"/>
</dbReference>
<dbReference type="InterPro" id="IPR045378">
    <property type="entry name" value="LNT_N"/>
</dbReference>
<dbReference type="EMBL" id="JOKJ01000024">
    <property type="protein sequence ID" value="KEQ04607.1"/>
    <property type="molecule type" value="Genomic_DNA"/>
</dbReference>